<dbReference type="InterPro" id="IPR027417">
    <property type="entry name" value="P-loop_NTPase"/>
</dbReference>
<gene>
    <name evidence="7" type="ORF">EDB81DRAFT_892342</name>
</gene>
<dbReference type="PANTHER" id="PTHR19848:SF8">
    <property type="entry name" value="F-BOX AND WD REPEAT DOMAIN CONTAINING 7"/>
    <property type="match status" value="1"/>
</dbReference>
<dbReference type="EMBL" id="JAGMUV010000028">
    <property type="protein sequence ID" value="KAH7117476.1"/>
    <property type="molecule type" value="Genomic_DNA"/>
</dbReference>
<dbReference type="AlphaFoldDB" id="A0A9P9DEW1"/>
<evidence type="ECO:0000313" key="8">
    <source>
        <dbReference type="Proteomes" id="UP000738349"/>
    </source>
</evidence>
<dbReference type="InterPro" id="IPR036322">
    <property type="entry name" value="WD40_repeat_dom_sf"/>
</dbReference>
<dbReference type="InterPro" id="IPR008906">
    <property type="entry name" value="HATC_C_dom"/>
</dbReference>
<feature type="domain" description="Nephrocystin 3-like N-terminal" evidence="6">
    <location>
        <begin position="128"/>
        <end position="316"/>
    </location>
</feature>
<dbReference type="PROSITE" id="PS50082">
    <property type="entry name" value="WD_REPEATS_2"/>
    <property type="match status" value="4"/>
</dbReference>
<dbReference type="GO" id="GO:0046983">
    <property type="term" value="F:protein dimerization activity"/>
    <property type="evidence" value="ECO:0007669"/>
    <property type="project" value="InterPro"/>
</dbReference>
<dbReference type="Pfam" id="PF00400">
    <property type="entry name" value="WD40"/>
    <property type="match status" value="3"/>
</dbReference>
<dbReference type="InterPro" id="IPR019775">
    <property type="entry name" value="WD40_repeat_CS"/>
</dbReference>
<keyword evidence="2" id="KW-0677">Repeat</keyword>
<proteinExistence type="predicted"/>
<dbReference type="InterPro" id="IPR012337">
    <property type="entry name" value="RNaseH-like_sf"/>
</dbReference>
<evidence type="ECO:0000256" key="3">
    <source>
        <dbReference type="PROSITE-ProRule" id="PRU00221"/>
    </source>
</evidence>
<dbReference type="SMART" id="SM00320">
    <property type="entry name" value="WD40"/>
    <property type="match status" value="4"/>
</dbReference>
<evidence type="ECO:0000256" key="2">
    <source>
        <dbReference type="ARBA" id="ARBA00022737"/>
    </source>
</evidence>
<organism evidence="7 8">
    <name type="scientific">Dactylonectria macrodidyma</name>
    <dbReference type="NCBI Taxonomy" id="307937"/>
    <lineage>
        <taxon>Eukaryota</taxon>
        <taxon>Fungi</taxon>
        <taxon>Dikarya</taxon>
        <taxon>Ascomycota</taxon>
        <taxon>Pezizomycotina</taxon>
        <taxon>Sordariomycetes</taxon>
        <taxon>Hypocreomycetidae</taxon>
        <taxon>Hypocreales</taxon>
        <taxon>Nectriaceae</taxon>
        <taxon>Dactylonectria</taxon>
    </lineage>
</organism>
<dbReference type="Proteomes" id="UP000738349">
    <property type="component" value="Unassembled WGS sequence"/>
</dbReference>
<protein>
    <recommendedName>
        <fullName evidence="9">Vegetative incompatibility protein HET-E-1</fullName>
    </recommendedName>
</protein>
<dbReference type="PRINTS" id="PR00320">
    <property type="entry name" value="GPROTEINBRPT"/>
</dbReference>
<evidence type="ECO:0000259" key="6">
    <source>
        <dbReference type="Pfam" id="PF24883"/>
    </source>
</evidence>
<dbReference type="PROSITE" id="PS50294">
    <property type="entry name" value="WD_REPEATS_REGION"/>
    <property type="match status" value="2"/>
</dbReference>
<feature type="repeat" description="WD" evidence="3">
    <location>
        <begin position="702"/>
        <end position="743"/>
    </location>
</feature>
<dbReference type="InterPro" id="IPR015943">
    <property type="entry name" value="WD40/YVTN_repeat-like_dom_sf"/>
</dbReference>
<feature type="domain" description="HAT C-terminal dimerisation" evidence="5">
    <location>
        <begin position="62"/>
        <end position="106"/>
    </location>
</feature>
<evidence type="ECO:0008006" key="9">
    <source>
        <dbReference type="Google" id="ProtNLM"/>
    </source>
</evidence>
<feature type="region of interest" description="Disordered" evidence="4">
    <location>
        <begin position="774"/>
        <end position="793"/>
    </location>
</feature>
<dbReference type="InterPro" id="IPR020472">
    <property type="entry name" value="WD40_PAC1"/>
</dbReference>
<dbReference type="Pfam" id="PF05699">
    <property type="entry name" value="Dimer_Tnp_hAT"/>
    <property type="match status" value="1"/>
</dbReference>
<evidence type="ECO:0000256" key="1">
    <source>
        <dbReference type="ARBA" id="ARBA00022574"/>
    </source>
</evidence>
<dbReference type="Pfam" id="PF24883">
    <property type="entry name" value="NPHP3_N"/>
    <property type="match status" value="1"/>
</dbReference>
<name>A0A9P9DEW1_9HYPO</name>
<dbReference type="CDD" id="cd00200">
    <property type="entry name" value="WD40"/>
    <property type="match status" value="1"/>
</dbReference>
<feature type="repeat" description="WD" evidence="3">
    <location>
        <begin position="661"/>
        <end position="702"/>
    </location>
</feature>
<accession>A0A9P9DEW1</accession>
<evidence type="ECO:0000259" key="5">
    <source>
        <dbReference type="Pfam" id="PF05699"/>
    </source>
</evidence>
<dbReference type="SUPFAM" id="SSF53098">
    <property type="entry name" value="Ribonuclease H-like"/>
    <property type="match status" value="1"/>
</dbReference>
<dbReference type="Gene3D" id="2.130.10.10">
    <property type="entry name" value="YVTN repeat-like/Quinoprotein amine dehydrogenase"/>
    <property type="match status" value="2"/>
</dbReference>
<dbReference type="PROSITE" id="PS00678">
    <property type="entry name" value="WD_REPEATS_1"/>
    <property type="match status" value="2"/>
</dbReference>
<evidence type="ECO:0000256" key="4">
    <source>
        <dbReference type="SAM" id="MobiDB-lite"/>
    </source>
</evidence>
<evidence type="ECO:0000313" key="7">
    <source>
        <dbReference type="EMBL" id="KAH7117476.1"/>
    </source>
</evidence>
<keyword evidence="1 3" id="KW-0853">WD repeat</keyword>
<sequence>MGLSDYLDRWYRCSQPTATDEQQKAIVETATSSCVLHKTHEDSVFKQWVKSRRARAMVMGSELERYLRLEPQETEDPIEWWMAHQGPFPVLSQLALNILTIPAMATDSLPRDDKTRIEQTKGGLLKDSYKWVLDHEDFLRWRDDRESRLLWIKGDAGKGKTMLLCGIVNEPSQSVRGIPNASKGGLLGDLANMISLLLPTYAHPFSFFFCQGTDSRLNSATAVLRGLIYLLLTQQPSLISHIQDRSDHAGRRLFEDTNAFYALSEALASMLCDRRAKGCYMVIDALDECETGLPQLLHFIVRGASEFAHIKWIVLSLELNAQHVTQAINTFIDYKISELVSLKGDKTLRDKVRHEMQRKADGTFLWAALVAQELRSIQPWDMLSLLKQRPSGLLPLYHRMMEQIGKLQPENRELCRLILSTATIAYQPLLLCALGLLSGLPAHITRDSLYIQRVIDMCGSFLTIRNGHVYLIHQSVKDFLTTEMSGKIFQYGFTAAHHTIFLKSIQIMKETLRRDIYNLQHPGISIDDVRQPEPDPLAPARYSCFYWVDHLRVAISHGTSRPIDDLHDDGTIYKFLSKKYLYWLEALSLLRGMPERRLASASGDETVKVWDAATGHCQATLKGHSGWVHSVAFSPDGQRLASASGVVKVWDAATGHCQATLEGHSNKVPSVAFSPDGERLASASWDRTIKVWDAATGHCEATLKGSNRVQSVAFSPDGEHLASASSDKTAKVWDATTGHCQAKLDVGRSRLDTIRFDETGARLLTDAGTFDLSVPSPSPPATLSARSPLYHPC</sequence>
<feature type="repeat" description="WD" evidence="3">
    <location>
        <begin position="598"/>
        <end position="620"/>
    </location>
</feature>
<keyword evidence="8" id="KW-1185">Reference proteome</keyword>
<dbReference type="OrthoDB" id="538223at2759"/>
<feature type="repeat" description="WD" evidence="3">
    <location>
        <begin position="621"/>
        <end position="660"/>
    </location>
</feature>
<dbReference type="InterPro" id="IPR001680">
    <property type="entry name" value="WD40_rpt"/>
</dbReference>
<dbReference type="InterPro" id="IPR056884">
    <property type="entry name" value="NPHP3-like_N"/>
</dbReference>
<dbReference type="SUPFAM" id="SSF50978">
    <property type="entry name" value="WD40 repeat-like"/>
    <property type="match status" value="1"/>
</dbReference>
<dbReference type="SUPFAM" id="SSF52540">
    <property type="entry name" value="P-loop containing nucleoside triphosphate hydrolases"/>
    <property type="match status" value="1"/>
</dbReference>
<comment type="caution">
    <text evidence="7">The sequence shown here is derived from an EMBL/GenBank/DDBJ whole genome shotgun (WGS) entry which is preliminary data.</text>
</comment>
<reference evidence="7" key="1">
    <citation type="journal article" date="2021" name="Nat. Commun.">
        <title>Genetic determinants of endophytism in the Arabidopsis root mycobiome.</title>
        <authorList>
            <person name="Mesny F."/>
            <person name="Miyauchi S."/>
            <person name="Thiergart T."/>
            <person name="Pickel B."/>
            <person name="Atanasova L."/>
            <person name="Karlsson M."/>
            <person name="Huettel B."/>
            <person name="Barry K.W."/>
            <person name="Haridas S."/>
            <person name="Chen C."/>
            <person name="Bauer D."/>
            <person name="Andreopoulos W."/>
            <person name="Pangilinan J."/>
            <person name="LaButti K."/>
            <person name="Riley R."/>
            <person name="Lipzen A."/>
            <person name="Clum A."/>
            <person name="Drula E."/>
            <person name="Henrissat B."/>
            <person name="Kohler A."/>
            <person name="Grigoriev I.V."/>
            <person name="Martin F.M."/>
            <person name="Hacquard S."/>
        </authorList>
    </citation>
    <scope>NUCLEOTIDE SEQUENCE</scope>
    <source>
        <strain evidence="7">MPI-CAGE-AT-0147</strain>
    </source>
</reference>
<dbReference type="PANTHER" id="PTHR19848">
    <property type="entry name" value="WD40 REPEAT PROTEIN"/>
    <property type="match status" value="1"/>
</dbReference>